<evidence type="ECO:0000256" key="4">
    <source>
        <dbReference type="ARBA" id="ARBA00022679"/>
    </source>
</evidence>
<dbReference type="InterPro" id="IPR032805">
    <property type="entry name" value="Wax_synthase_dom"/>
</dbReference>
<evidence type="ECO:0000256" key="7">
    <source>
        <dbReference type="ARBA" id="ARBA00023136"/>
    </source>
</evidence>
<organism evidence="11 12">
    <name type="scientific">Mortierella hygrophila</name>
    <dbReference type="NCBI Taxonomy" id="979708"/>
    <lineage>
        <taxon>Eukaryota</taxon>
        <taxon>Fungi</taxon>
        <taxon>Fungi incertae sedis</taxon>
        <taxon>Mucoromycota</taxon>
        <taxon>Mortierellomycotina</taxon>
        <taxon>Mortierellomycetes</taxon>
        <taxon>Mortierellales</taxon>
        <taxon>Mortierellaceae</taxon>
        <taxon>Mortierella</taxon>
    </lineage>
</organism>
<name>A0A9P6K4G0_9FUNG</name>
<comment type="pathway">
    <text evidence="2">Secondary metabolite biosynthesis.</text>
</comment>
<feature type="transmembrane region" description="Helical" evidence="9">
    <location>
        <begin position="443"/>
        <end position="466"/>
    </location>
</feature>
<evidence type="ECO:0000256" key="6">
    <source>
        <dbReference type="ARBA" id="ARBA00022989"/>
    </source>
</evidence>
<evidence type="ECO:0000256" key="8">
    <source>
        <dbReference type="SAM" id="MobiDB-lite"/>
    </source>
</evidence>
<comment type="subcellular location">
    <subcellularLocation>
        <location evidence="1">Membrane</location>
        <topology evidence="1">Multi-pass membrane protein</topology>
    </subcellularLocation>
</comment>
<evidence type="ECO:0000256" key="9">
    <source>
        <dbReference type="SAM" id="Phobius"/>
    </source>
</evidence>
<feature type="transmembrane region" description="Helical" evidence="9">
    <location>
        <begin position="100"/>
        <end position="116"/>
    </location>
</feature>
<evidence type="ECO:0000313" key="11">
    <source>
        <dbReference type="EMBL" id="KAF9545847.1"/>
    </source>
</evidence>
<feature type="region of interest" description="Disordered" evidence="8">
    <location>
        <begin position="167"/>
        <end position="202"/>
    </location>
</feature>
<keyword evidence="5 9" id="KW-0812">Transmembrane</keyword>
<evidence type="ECO:0000256" key="1">
    <source>
        <dbReference type="ARBA" id="ARBA00004141"/>
    </source>
</evidence>
<keyword evidence="12" id="KW-1185">Reference proteome</keyword>
<comment type="caution">
    <text evidence="11">The sequence shown here is derived from an EMBL/GenBank/DDBJ whole genome shotgun (WGS) entry which is preliminary data.</text>
</comment>
<feature type="transmembrane region" description="Helical" evidence="9">
    <location>
        <begin position="275"/>
        <end position="301"/>
    </location>
</feature>
<dbReference type="Proteomes" id="UP000723463">
    <property type="component" value="Unassembled WGS sequence"/>
</dbReference>
<feature type="transmembrane region" description="Helical" evidence="9">
    <location>
        <begin position="245"/>
        <end position="263"/>
    </location>
</feature>
<gene>
    <name evidence="11" type="ORF">EC957_010475</name>
</gene>
<dbReference type="EMBL" id="JAAAXW010000065">
    <property type="protein sequence ID" value="KAF9545847.1"/>
    <property type="molecule type" value="Genomic_DNA"/>
</dbReference>
<feature type="compositionally biased region" description="Low complexity" evidence="8">
    <location>
        <begin position="176"/>
        <end position="202"/>
    </location>
</feature>
<accession>A0A9P6K4G0</accession>
<protein>
    <recommendedName>
        <fullName evidence="10">Wax synthase domain-containing protein</fullName>
    </recommendedName>
</protein>
<dbReference type="InterPro" id="IPR044851">
    <property type="entry name" value="Wax_synthase"/>
</dbReference>
<dbReference type="PANTHER" id="PTHR31595:SF57">
    <property type="entry name" value="OS04G0481900 PROTEIN"/>
    <property type="match status" value="1"/>
</dbReference>
<sequence length="489" mass="55287">MAAIEAALAQLQHAGSQFLAFLRTHSDLSIVHILATPWRWTTSSTIYTAVTTKSTTSPPLLPHNRVINDALFVGSIMTALIVLYRMFVWSHPKSGRVKQILAAPLILVLLLVPLLYTCPIVFFHFAMTVASIATVTRMVDLYYVQPWTGVPSRYFLAARAARTAKEETARSKKSDSSSASSPTSTETMATTSTTTTTESTIETGDPFHWDKDRFQGELWSPMRKQTGKTSPPTVGYSWKDLLPSFLVYFTIFDSVTYFMSFYTASEMLSSPTLEYGLMVFAVCSFVIFYIRTTVSLTAIVYSASTGNRADPKEWTMLDTKLPLFAYSPTDFWINWQTLFRYIWVDLGFNPVQRWCRKHLGPERLGRQGSQLAREILPVYAVFFLSGIMHAYIVYALWREPIWSQVAYFMIQATGVVISKAIERSPVGRAIQRAYNGGSPLKQCVMRGGGILVMVVYHLVTAPFFIYPYQKQGMWLDIKQMSALVRAFRK</sequence>
<evidence type="ECO:0000256" key="5">
    <source>
        <dbReference type="ARBA" id="ARBA00022692"/>
    </source>
</evidence>
<dbReference type="AlphaFoldDB" id="A0A9P6K4G0"/>
<keyword evidence="4" id="KW-0808">Transferase</keyword>
<dbReference type="GO" id="GO:0016020">
    <property type="term" value="C:membrane"/>
    <property type="evidence" value="ECO:0007669"/>
    <property type="project" value="UniProtKB-SubCell"/>
</dbReference>
<dbReference type="Pfam" id="PF13813">
    <property type="entry name" value="MBOAT_2"/>
    <property type="match status" value="1"/>
</dbReference>
<keyword evidence="7 9" id="KW-0472">Membrane</keyword>
<feature type="domain" description="Wax synthase" evidence="10">
    <location>
        <begin position="323"/>
        <end position="408"/>
    </location>
</feature>
<keyword evidence="6 9" id="KW-1133">Transmembrane helix</keyword>
<dbReference type="GO" id="GO:0008374">
    <property type="term" value="F:O-acyltransferase activity"/>
    <property type="evidence" value="ECO:0007669"/>
    <property type="project" value="InterPro"/>
</dbReference>
<evidence type="ECO:0000256" key="2">
    <source>
        <dbReference type="ARBA" id="ARBA00005179"/>
    </source>
</evidence>
<feature type="transmembrane region" description="Helical" evidence="9">
    <location>
        <begin position="376"/>
        <end position="395"/>
    </location>
</feature>
<reference evidence="11" key="1">
    <citation type="journal article" date="2020" name="Fungal Divers.">
        <title>Resolving the Mortierellaceae phylogeny through synthesis of multi-gene phylogenetics and phylogenomics.</title>
        <authorList>
            <person name="Vandepol N."/>
            <person name="Liber J."/>
            <person name="Desiro A."/>
            <person name="Na H."/>
            <person name="Kennedy M."/>
            <person name="Barry K."/>
            <person name="Grigoriev I.V."/>
            <person name="Miller A.N."/>
            <person name="O'Donnell K."/>
            <person name="Stajich J.E."/>
            <person name="Bonito G."/>
        </authorList>
    </citation>
    <scope>NUCLEOTIDE SEQUENCE</scope>
    <source>
        <strain evidence="11">NRRL 2591</strain>
    </source>
</reference>
<comment type="similarity">
    <text evidence="3">Belongs to the wax synthase family.</text>
</comment>
<dbReference type="GO" id="GO:0006629">
    <property type="term" value="P:lipid metabolic process"/>
    <property type="evidence" value="ECO:0007669"/>
    <property type="project" value="InterPro"/>
</dbReference>
<evidence type="ECO:0000256" key="3">
    <source>
        <dbReference type="ARBA" id="ARBA00007282"/>
    </source>
</evidence>
<evidence type="ECO:0000259" key="10">
    <source>
        <dbReference type="Pfam" id="PF13813"/>
    </source>
</evidence>
<feature type="transmembrane region" description="Helical" evidence="9">
    <location>
        <begin position="70"/>
        <end position="88"/>
    </location>
</feature>
<dbReference type="PANTHER" id="PTHR31595">
    <property type="entry name" value="LONG-CHAIN-ALCOHOL O-FATTY-ACYLTRANSFERASE 3-RELATED"/>
    <property type="match status" value="1"/>
</dbReference>
<proteinExistence type="inferred from homology"/>
<evidence type="ECO:0000313" key="12">
    <source>
        <dbReference type="Proteomes" id="UP000723463"/>
    </source>
</evidence>